<dbReference type="GO" id="GO:0052621">
    <property type="term" value="F:diguanylate cyclase activity"/>
    <property type="evidence" value="ECO:0007669"/>
    <property type="project" value="UniProtKB-EC"/>
</dbReference>
<dbReference type="EC" id="2.7.7.65" evidence="3"/>
<evidence type="ECO:0000256" key="2">
    <source>
        <dbReference type="ARBA" id="ARBA00004665"/>
    </source>
</evidence>
<keyword evidence="4" id="KW-0547">Nucleotide-binding</keyword>
<comment type="cofactor">
    <cofactor evidence="1">
        <name>Mg(2+)</name>
        <dbReference type="ChEBI" id="CHEBI:18420"/>
    </cofactor>
</comment>
<dbReference type="PANTHER" id="PTHR45138">
    <property type="entry name" value="REGULATORY COMPONENTS OF SENSORY TRANSDUCTION SYSTEM"/>
    <property type="match status" value="1"/>
</dbReference>
<dbReference type="InterPro" id="IPR043128">
    <property type="entry name" value="Rev_trsase/Diguanyl_cyclase"/>
</dbReference>
<dbReference type="PANTHER" id="PTHR45138:SF16">
    <property type="entry name" value="DIGUANYLATE CYCLASE DGCQ-RELATED"/>
    <property type="match status" value="1"/>
</dbReference>
<name>A0A485AHS8_RAOPL</name>
<dbReference type="GO" id="GO:0005886">
    <property type="term" value="C:plasma membrane"/>
    <property type="evidence" value="ECO:0007669"/>
    <property type="project" value="TreeGrafter"/>
</dbReference>
<sequence>MNDQHGHQAGDRVLSLVASTIASNIREGDLAGRVGGEEFCVVMPDTHLQMATAIAERIRIRIYSREILLCNDTSLRISASLGVSSSDDSAGFNFENLQSTADHRLYLAKQNGRNQVCFADLL</sequence>
<dbReference type="PROSITE" id="PS50887">
    <property type="entry name" value="GGDEF"/>
    <property type="match status" value="1"/>
</dbReference>
<proteinExistence type="predicted"/>
<evidence type="ECO:0000256" key="4">
    <source>
        <dbReference type="ARBA" id="ARBA00023134"/>
    </source>
</evidence>
<dbReference type="CDD" id="cd01949">
    <property type="entry name" value="GGDEF"/>
    <property type="match status" value="1"/>
</dbReference>
<evidence type="ECO:0000256" key="1">
    <source>
        <dbReference type="ARBA" id="ARBA00001946"/>
    </source>
</evidence>
<dbReference type="GO" id="GO:0005525">
    <property type="term" value="F:GTP binding"/>
    <property type="evidence" value="ECO:0007669"/>
    <property type="project" value="UniProtKB-KW"/>
</dbReference>
<dbReference type="Proteomes" id="UP000345637">
    <property type="component" value="Unassembled WGS sequence"/>
</dbReference>
<dbReference type="Gene3D" id="3.30.70.270">
    <property type="match status" value="1"/>
</dbReference>
<comment type="pathway">
    <text evidence="2">Purine metabolism; 3',5'-cyclic di-GMP biosynthesis.</text>
</comment>
<feature type="domain" description="GGDEF" evidence="6">
    <location>
        <begin position="1"/>
        <end position="121"/>
    </location>
</feature>
<evidence type="ECO:0000313" key="8">
    <source>
        <dbReference type="Proteomes" id="UP000345637"/>
    </source>
</evidence>
<reference evidence="7 8" key="1">
    <citation type="submission" date="2019-03" db="EMBL/GenBank/DDBJ databases">
        <authorList>
            <consortium name="Pathogen Informatics"/>
        </authorList>
    </citation>
    <scope>NUCLEOTIDE SEQUENCE [LARGE SCALE GENOMIC DNA]</scope>
    <source>
        <strain evidence="7 8">NCTC12998</strain>
    </source>
</reference>
<evidence type="ECO:0000256" key="5">
    <source>
        <dbReference type="ARBA" id="ARBA00034247"/>
    </source>
</evidence>
<organism evidence="7 8">
    <name type="scientific">Raoultella planticola</name>
    <name type="common">Klebsiella planticola</name>
    <dbReference type="NCBI Taxonomy" id="575"/>
    <lineage>
        <taxon>Bacteria</taxon>
        <taxon>Pseudomonadati</taxon>
        <taxon>Pseudomonadota</taxon>
        <taxon>Gammaproteobacteria</taxon>
        <taxon>Enterobacterales</taxon>
        <taxon>Enterobacteriaceae</taxon>
        <taxon>Klebsiella/Raoultella group</taxon>
        <taxon>Raoultella</taxon>
    </lineage>
</organism>
<evidence type="ECO:0000256" key="3">
    <source>
        <dbReference type="ARBA" id="ARBA00012528"/>
    </source>
</evidence>
<comment type="catalytic activity">
    <reaction evidence="5">
        <text>2 GTP = 3',3'-c-di-GMP + 2 diphosphate</text>
        <dbReference type="Rhea" id="RHEA:24898"/>
        <dbReference type="ChEBI" id="CHEBI:33019"/>
        <dbReference type="ChEBI" id="CHEBI:37565"/>
        <dbReference type="ChEBI" id="CHEBI:58805"/>
        <dbReference type="EC" id="2.7.7.65"/>
    </reaction>
</comment>
<gene>
    <name evidence="7" type="primary">pleD</name>
    <name evidence="7" type="ORF">NCTC12998_00868</name>
</gene>
<dbReference type="EMBL" id="CAADJE010000012">
    <property type="protein sequence ID" value="VFS58678.1"/>
    <property type="molecule type" value="Genomic_DNA"/>
</dbReference>
<dbReference type="InterPro" id="IPR050469">
    <property type="entry name" value="Diguanylate_Cyclase"/>
</dbReference>
<accession>A0A485AHS8</accession>
<dbReference type="NCBIfam" id="TIGR00254">
    <property type="entry name" value="GGDEF"/>
    <property type="match status" value="1"/>
</dbReference>
<keyword evidence="4" id="KW-0342">GTP-binding</keyword>
<dbReference type="SMART" id="SM00267">
    <property type="entry name" value="GGDEF"/>
    <property type="match status" value="1"/>
</dbReference>
<dbReference type="SUPFAM" id="SSF55073">
    <property type="entry name" value="Nucleotide cyclase"/>
    <property type="match status" value="1"/>
</dbReference>
<dbReference type="Pfam" id="PF00990">
    <property type="entry name" value="GGDEF"/>
    <property type="match status" value="1"/>
</dbReference>
<evidence type="ECO:0000313" key="7">
    <source>
        <dbReference type="EMBL" id="VFS58678.1"/>
    </source>
</evidence>
<dbReference type="InterPro" id="IPR000160">
    <property type="entry name" value="GGDEF_dom"/>
</dbReference>
<dbReference type="GO" id="GO:0043709">
    <property type="term" value="P:cell adhesion involved in single-species biofilm formation"/>
    <property type="evidence" value="ECO:0007669"/>
    <property type="project" value="TreeGrafter"/>
</dbReference>
<protein>
    <recommendedName>
        <fullName evidence="3">diguanylate cyclase</fullName>
        <ecNumber evidence="3">2.7.7.65</ecNumber>
    </recommendedName>
</protein>
<dbReference type="InterPro" id="IPR029787">
    <property type="entry name" value="Nucleotide_cyclase"/>
</dbReference>
<evidence type="ECO:0000259" key="6">
    <source>
        <dbReference type="PROSITE" id="PS50887"/>
    </source>
</evidence>
<dbReference type="AlphaFoldDB" id="A0A485AHS8"/>
<dbReference type="GO" id="GO:1902201">
    <property type="term" value="P:negative regulation of bacterial-type flagellum-dependent cell motility"/>
    <property type="evidence" value="ECO:0007669"/>
    <property type="project" value="TreeGrafter"/>
</dbReference>